<dbReference type="Proteomes" id="UP001055439">
    <property type="component" value="Chromosome 10"/>
</dbReference>
<reference evidence="2" key="1">
    <citation type="submission" date="2022-05" db="EMBL/GenBank/DDBJ databases">
        <title>The Musa troglodytarum L. genome provides insights into the mechanism of non-climacteric behaviour and enrichment of carotenoids.</title>
        <authorList>
            <person name="Wang J."/>
        </authorList>
    </citation>
    <scope>NUCLEOTIDE SEQUENCE</scope>
    <source>
        <tissue evidence="2">Leaf</tissue>
    </source>
</reference>
<organism evidence="2 3">
    <name type="scientific">Musa troglodytarum</name>
    <name type="common">fe'i banana</name>
    <dbReference type="NCBI Taxonomy" id="320322"/>
    <lineage>
        <taxon>Eukaryota</taxon>
        <taxon>Viridiplantae</taxon>
        <taxon>Streptophyta</taxon>
        <taxon>Embryophyta</taxon>
        <taxon>Tracheophyta</taxon>
        <taxon>Spermatophyta</taxon>
        <taxon>Magnoliopsida</taxon>
        <taxon>Liliopsida</taxon>
        <taxon>Zingiberales</taxon>
        <taxon>Musaceae</taxon>
        <taxon>Musa</taxon>
    </lineage>
</organism>
<dbReference type="EMBL" id="CP097503">
    <property type="protein sequence ID" value="URD82765.1"/>
    <property type="molecule type" value="Genomic_DNA"/>
</dbReference>
<name>A0A9E7ERP3_9LILI</name>
<keyword evidence="3" id="KW-1185">Reference proteome</keyword>
<proteinExistence type="predicted"/>
<evidence type="ECO:0000313" key="3">
    <source>
        <dbReference type="Proteomes" id="UP001055439"/>
    </source>
</evidence>
<dbReference type="AlphaFoldDB" id="A0A9E7ERP3"/>
<evidence type="ECO:0000313" key="2">
    <source>
        <dbReference type="EMBL" id="URD82765.1"/>
    </source>
</evidence>
<sequence length="59" mass="6115">MLSSSVTIRTRTLPSPPPPASRSAASHRGRRGIGDGRLCLVPRLPLIAGRATCSLPGPV</sequence>
<feature type="compositionally biased region" description="Polar residues" evidence="1">
    <location>
        <begin position="1"/>
        <end position="13"/>
    </location>
</feature>
<accession>A0A9E7ERP3</accession>
<feature type="region of interest" description="Disordered" evidence="1">
    <location>
        <begin position="1"/>
        <end position="34"/>
    </location>
</feature>
<gene>
    <name evidence="2" type="ORF">MUK42_10578</name>
</gene>
<protein>
    <submittedName>
        <fullName evidence="2">Uncharacterized protein</fullName>
    </submittedName>
</protein>
<evidence type="ECO:0000256" key="1">
    <source>
        <dbReference type="SAM" id="MobiDB-lite"/>
    </source>
</evidence>